<dbReference type="AlphaFoldDB" id="A0A8S9XMH5"/>
<accession>A0A8S9XMH5</accession>
<dbReference type="OrthoDB" id="331765at2759"/>
<proteinExistence type="predicted"/>
<comment type="caution">
    <text evidence="2">The sequence shown here is derived from an EMBL/GenBank/DDBJ whole genome shotgun (WGS) entry which is preliminary data.</text>
</comment>
<protein>
    <recommendedName>
        <fullName evidence="4">Trichohyalin-plectin-homology domain-containing protein</fullName>
    </recommendedName>
</protein>
<keyword evidence="3" id="KW-1185">Reference proteome</keyword>
<dbReference type="Proteomes" id="UP000466442">
    <property type="component" value="Linkage Group LG5"/>
</dbReference>
<evidence type="ECO:0000313" key="3">
    <source>
        <dbReference type="Proteomes" id="UP000466442"/>
    </source>
</evidence>
<evidence type="ECO:0000313" key="2">
    <source>
        <dbReference type="EMBL" id="KAF6210220.1"/>
    </source>
</evidence>
<dbReference type="PANTHER" id="PTHR28663:SF1">
    <property type="entry name" value="CILIA- AND FLAGELLA- ASSOCIATED PROTEIN 210"/>
    <property type="match status" value="1"/>
</dbReference>
<dbReference type="InterPro" id="IPR039986">
    <property type="entry name" value="CFAP210"/>
</dbReference>
<evidence type="ECO:0000256" key="1">
    <source>
        <dbReference type="SAM" id="Coils"/>
    </source>
</evidence>
<evidence type="ECO:0008006" key="4">
    <source>
        <dbReference type="Google" id="ProtNLM"/>
    </source>
</evidence>
<gene>
    <name evidence="2" type="ORF">GE061_013323</name>
</gene>
<dbReference type="GO" id="GO:0005879">
    <property type="term" value="C:axonemal microtubule"/>
    <property type="evidence" value="ECO:0007669"/>
    <property type="project" value="TreeGrafter"/>
</dbReference>
<keyword evidence="1" id="KW-0175">Coiled coil</keyword>
<feature type="coiled-coil region" evidence="1">
    <location>
        <begin position="170"/>
        <end position="268"/>
    </location>
</feature>
<dbReference type="PANTHER" id="PTHR28663">
    <property type="entry name" value="COILED-COIL DOMAIN-CONTAINING PROTEIN 173"/>
    <property type="match status" value="1"/>
</dbReference>
<name>A0A8S9XMH5_APOLU</name>
<sequence length="526" mass="62572">MYRFKMANPNPDDDVKTLKGVAFTSYEWSRVLGHVTKKETERRAAERAARDREDRMLLSRQMAATWDNTLVNLRKKRFAMRQEKIDNAIKARHERYLYFKAEDERRKDVVRARAREIFFEMRDSTKNLRSAEKLSEALRERQKQMAFNKKVKEIEKEEEMREAREIWADADKWKQEQEEMKGEHSKLKEQKKKEVLAELEAFRKNQLEKQNAQREEEVQYLAEMKKEIEQIEEFDRQERLRFKGEYMREVMENRAMTEKKRLAAIEEEKEEDLAIQIINEGKVKLAQMRQEKEKSMFEEAIKKRERVASLVRAEAQGKAELEEAILKKAALEKDRIFQREEERKKENARRLRQERIDAHEAYMKEEARKKECERELMKWAVLQRFKNSETTTGVYKKFNDIRYQRYLECRQANALLIEEHNEKLAKEKRADLDAVKRAAAIWALHDKEFLDIAAKVRDECVAAGRPSYPLDVAIADFKKRNGLLKECRGVGFIEAMPIVPGYREMAEKLKKMDADGKDAETRNGGV</sequence>
<organism evidence="2 3">
    <name type="scientific">Apolygus lucorum</name>
    <name type="common">Small green plant bug</name>
    <name type="synonym">Lygocoris lucorum</name>
    <dbReference type="NCBI Taxonomy" id="248454"/>
    <lineage>
        <taxon>Eukaryota</taxon>
        <taxon>Metazoa</taxon>
        <taxon>Ecdysozoa</taxon>
        <taxon>Arthropoda</taxon>
        <taxon>Hexapoda</taxon>
        <taxon>Insecta</taxon>
        <taxon>Pterygota</taxon>
        <taxon>Neoptera</taxon>
        <taxon>Paraneoptera</taxon>
        <taxon>Hemiptera</taxon>
        <taxon>Heteroptera</taxon>
        <taxon>Panheteroptera</taxon>
        <taxon>Cimicomorpha</taxon>
        <taxon>Miridae</taxon>
        <taxon>Mirini</taxon>
        <taxon>Apolygus</taxon>
    </lineage>
</organism>
<dbReference type="EMBL" id="WIXP02000005">
    <property type="protein sequence ID" value="KAF6210220.1"/>
    <property type="molecule type" value="Genomic_DNA"/>
</dbReference>
<reference evidence="2" key="1">
    <citation type="journal article" date="2021" name="Mol. Ecol. Resour.">
        <title>Apolygus lucorum genome provides insights into omnivorousness and mesophyll feeding.</title>
        <authorList>
            <person name="Liu Y."/>
            <person name="Liu H."/>
            <person name="Wang H."/>
            <person name="Huang T."/>
            <person name="Liu B."/>
            <person name="Yang B."/>
            <person name="Yin L."/>
            <person name="Li B."/>
            <person name="Zhang Y."/>
            <person name="Zhang S."/>
            <person name="Jiang F."/>
            <person name="Zhang X."/>
            <person name="Ren Y."/>
            <person name="Wang B."/>
            <person name="Wang S."/>
            <person name="Lu Y."/>
            <person name="Wu K."/>
            <person name="Fan W."/>
            <person name="Wang G."/>
        </authorList>
    </citation>
    <scope>NUCLEOTIDE SEQUENCE</scope>
    <source>
        <strain evidence="2">12Hb</strain>
    </source>
</reference>